<evidence type="ECO:0000313" key="1">
    <source>
        <dbReference type="EMBL" id="GFU43335.1"/>
    </source>
</evidence>
<organism evidence="1 2">
    <name type="scientific">Nephila pilipes</name>
    <name type="common">Giant wood spider</name>
    <name type="synonym">Nephila maculata</name>
    <dbReference type="NCBI Taxonomy" id="299642"/>
    <lineage>
        <taxon>Eukaryota</taxon>
        <taxon>Metazoa</taxon>
        <taxon>Ecdysozoa</taxon>
        <taxon>Arthropoda</taxon>
        <taxon>Chelicerata</taxon>
        <taxon>Arachnida</taxon>
        <taxon>Araneae</taxon>
        <taxon>Araneomorphae</taxon>
        <taxon>Entelegynae</taxon>
        <taxon>Araneoidea</taxon>
        <taxon>Nephilidae</taxon>
        <taxon>Nephila</taxon>
    </lineage>
</organism>
<reference evidence="1" key="1">
    <citation type="submission" date="2020-08" db="EMBL/GenBank/DDBJ databases">
        <title>Multicomponent nature underlies the extraordinary mechanical properties of spider dragline silk.</title>
        <authorList>
            <person name="Kono N."/>
            <person name="Nakamura H."/>
            <person name="Mori M."/>
            <person name="Yoshida Y."/>
            <person name="Ohtoshi R."/>
            <person name="Malay A.D."/>
            <person name="Moran D.A.P."/>
            <person name="Tomita M."/>
            <person name="Numata K."/>
            <person name="Arakawa K."/>
        </authorList>
    </citation>
    <scope>NUCLEOTIDE SEQUENCE</scope>
</reference>
<dbReference type="AlphaFoldDB" id="A0A8X6UKA1"/>
<accession>A0A8X6UKA1</accession>
<keyword evidence="2" id="KW-1185">Reference proteome</keyword>
<proteinExistence type="predicted"/>
<evidence type="ECO:0000313" key="2">
    <source>
        <dbReference type="Proteomes" id="UP000887013"/>
    </source>
</evidence>
<sequence length="136" mass="15010">MPEINGNVRPQMHRKYEACITSLGRTSGDIVKKSLVNNTFIAHAEPLDTLNSVLLQKSQTHLGSPRMSSLPCTEDGRPAPQLLNASIEKKAKATIKFVLARYDLELMTSECSSLQTSDSTVSFCDRSCYLKKPHGN</sequence>
<protein>
    <submittedName>
        <fullName evidence="1">Uncharacterized protein</fullName>
    </submittedName>
</protein>
<name>A0A8X6UKA1_NEPPI</name>
<dbReference type="Proteomes" id="UP000887013">
    <property type="component" value="Unassembled WGS sequence"/>
</dbReference>
<gene>
    <name evidence="1" type="ORF">NPIL_693011</name>
</gene>
<comment type="caution">
    <text evidence="1">The sequence shown here is derived from an EMBL/GenBank/DDBJ whole genome shotgun (WGS) entry which is preliminary data.</text>
</comment>
<dbReference type="EMBL" id="BMAW01085514">
    <property type="protein sequence ID" value="GFU43335.1"/>
    <property type="molecule type" value="Genomic_DNA"/>
</dbReference>